<dbReference type="SMART" id="SM00915">
    <property type="entry name" value="Jacalin"/>
    <property type="match status" value="1"/>
</dbReference>
<dbReference type="AlphaFoldDB" id="A0A668U6T7"/>
<accession>A0A668U6T7</accession>
<dbReference type="InterPro" id="IPR052321">
    <property type="entry name" value="PolyBind_ProtTraffic"/>
</dbReference>
<evidence type="ECO:0000259" key="3">
    <source>
        <dbReference type="PROSITE" id="PS51752"/>
    </source>
</evidence>
<evidence type="ECO:0000313" key="4">
    <source>
        <dbReference type="Ensembl" id="ENSOABP00000035390.2"/>
    </source>
</evidence>
<evidence type="ECO:0000256" key="2">
    <source>
        <dbReference type="ARBA" id="ARBA00022734"/>
    </source>
</evidence>
<reference evidence="4" key="1">
    <citation type="submission" date="2025-08" db="UniProtKB">
        <authorList>
            <consortium name="Ensembl"/>
        </authorList>
    </citation>
    <scope>IDENTIFICATION</scope>
</reference>
<name>A0A668U6T7_OREAU</name>
<dbReference type="Gene3D" id="2.100.10.30">
    <property type="entry name" value="Jacalin-like lectin domain"/>
    <property type="match status" value="1"/>
</dbReference>
<sequence length="168" mass="18950">MDRGFCALRFLFYTQLYTQQLFSATFIHYSYSRDVGGGSGSSFSTEGEGRITAIRVWEIYGAYITGIQLRYDNSWADVVGRIYDTPQEMELFDGEAIDQISGKFDNNYIYQVIFGTSRGRSLTVGQPTQGSFNFYPNHPDAELRLLSGRFNGNGIMSLGAHWGVVFTH</sequence>
<feature type="domain" description="Jacalin-type lectin" evidence="3">
    <location>
        <begin position="29"/>
        <end position="164"/>
    </location>
</feature>
<evidence type="ECO:0000256" key="1">
    <source>
        <dbReference type="ARBA" id="ARBA00022729"/>
    </source>
</evidence>
<dbReference type="OMA" id="QNSFNMY"/>
<dbReference type="Proteomes" id="UP000472276">
    <property type="component" value="Unassembled WGS sequence"/>
</dbReference>
<dbReference type="InterPro" id="IPR036404">
    <property type="entry name" value="Jacalin-like_lectin_dom_sf"/>
</dbReference>
<dbReference type="PROSITE" id="PS51752">
    <property type="entry name" value="JACALIN_LECTIN"/>
    <property type="match status" value="1"/>
</dbReference>
<dbReference type="GO" id="GO:0030246">
    <property type="term" value="F:carbohydrate binding"/>
    <property type="evidence" value="ECO:0007669"/>
    <property type="project" value="UniProtKB-KW"/>
</dbReference>
<reference evidence="4" key="2">
    <citation type="submission" date="2025-09" db="UniProtKB">
        <authorList>
            <consortium name="Ensembl"/>
        </authorList>
    </citation>
    <scope>IDENTIFICATION</scope>
</reference>
<dbReference type="InterPro" id="IPR001229">
    <property type="entry name" value="Jacalin-like_lectin_dom"/>
</dbReference>
<keyword evidence="1" id="KW-0732">Signal</keyword>
<keyword evidence="5" id="KW-1185">Reference proteome</keyword>
<dbReference type="PANTHER" id="PTHR33589">
    <property type="entry name" value="OS11G0524900 PROTEIN"/>
    <property type="match status" value="1"/>
</dbReference>
<evidence type="ECO:0000313" key="5">
    <source>
        <dbReference type="Proteomes" id="UP000472276"/>
    </source>
</evidence>
<keyword evidence="2" id="KW-0430">Lectin</keyword>
<protein>
    <recommendedName>
        <fullName evidence="3">Jacalin-type lectin domain-containing protein</fullName>
    </recommendedName>
</protein>
<dbReference type="Pfam" id="PF01419">
    <property type="entry name" value="Jacalin"/>
    <property type="match status" value="1"/>
</dbReference>
<proteinExistence type="predicted"/>
<organism evidence="4 5">
    <name type="scientific">Oreochromis aureus</name>
    <name type="common">Israeli tilapia</name>
    <name type="synonym">Chromis aureus</name>
    <dbReference type="NCBI Taxonomy" id="47969"/>
    <lineage>
        <taxon>Eukaryota</taxon>
        <taxon>Metazoa</taxon>
        <taxon>Chordata</taxon>
        <taxon>Craniata</taxon>
        <taxon>Vertebrata</taxon>
        <taxon>Euteleostomi</taxon>
        <taxon>Actinopterygii</taxon>
        <taxon>Neopterygii</taxon>
        <taxon>Teleostei</taxon>
        <taxon>Neoteleostei</taxon>
        <taxon>Acanthomorphata</taxon>
        <taxon>Ovalentaria</taxon>
        <taxon>Cichlomorphae</taxon>
        <taxon>Cichliformes</taxon>
        <taxon>Cichlidae</taxon>
        <taxon>African cichlids</taxon>
        <taxon>Pseudocrenilabrinae</taxon>
        <taxon>Oreochromini</taxon>
        <taxon>Oreochromis</taxon>
    </lineage>
</organism>
<dbReference type="SUPFAM" id="SSF51101">
    <property type="entry name" value="Mannose-binding lectins"/>
    <property type="match status" value="1"/>
</dbReference>
<dbReference type="Ensembl" id="ENSOABT00000036365.2">
    <property type="protein sequence ID" value="ENSOABP00000035390.2"/>
    <property type="gene ID" value="ENSOABG00000016270.2"/>
</dbReference>
<dbReference type="PANTHER" id="PTHR33589:SF3">
    <property type="entry name" value="ZYMOGEN GRANULE MEMBRANE PROTEIN 16-LIKE"/>
    <property type="match status" value="1"/>
</dbReference>